<dbReference type="InterPro" id="IPR012337">
    <property type="entry name" value="RNaseH-like_sf"/>
</dbReference>
<evidence type="ECO:0008006" key="3">
    <source>
        <dbReference type="Google" id="ProtNLM"/>
    </source>
</evidence>
<dbReference type="AlphaFoldDB" id="A0A7K0GUE7"/>
<protein>
    <recommendedName>
        <fullName evidence="3">Integrase catalytic domain-containing protein</fullName>
    </recommendedName>
</protein>
<evidence type="ECO:0000313" key="1">
    <source>
        <dbReference type="EMBL" id="MRY93548.1"/>
    </source>
</evidence>
<reference evidence="1 2" key="1">
    <citation type="journal article" date="2019" name="Nat. Med.">
        <title>A library of human gut bacterial isolates paired with longitudinal multiomics data enables mechanistic microbiome research.</title>
        <authorList>
            <person name="Poyet M."/>
            <person name="Groussin M."/>
            <person name="Gibbons S.M."/>
            <person name="Avila-Pacheco J."/>
            <person name="Jiang X."/>
            <person name="Kearney S.M."/>
            <person name="Perrotta A.R."/>
            <person name="Berdy B."/>
            <person name="Zhao S."/>
            <person name="Lieberman T.D."/>
            <person name="Swanson P.K."/>
            <person name="Smith M."/>
            <person name="Roesemann S."/>
            <person name="Alexander J.E."/>
            <person name="Rich S.A."/>
            <person name="Livny J."/>
            <person name="Vlamakis H."/>
            <person name="Clish C."/>
            <person name="Bullock K."/>
            <person name="Deik A."/>
            <person name="Scott J."/>
            <person name="Pierce K.A."/>
            <person name="Xavier R.J."/>
            <person name="Alm E.J."/>
        </authorList>
    </citation>
    <scope>NUCLEOTIDE SEQUENCE [LARGE SCALE GENOMIC DNA]</scope>
    <source>
        <strain evidence="1 2">BIOML-A9</strain>
    </source>
</reference>
<gene>
    <name evidence="1" type="ORF">GKD67_09980</name>
</gene>
<organism evidence="1 2">
    <name type="scientific">Parabacteroides distasonis</name>
    <dbReference type="NCBI Taxonomy" id="823"/>
    <lineage>
        <taxon>Bacteria</taxon>
        <taxon>Pseudomonadati</taxon>
        <taxon>Bacteroidota</taxon>
        <taxon>Bacteroidia</taxon>
        <taxon>Bacteroidales</taxon>
        <taxon>Tannerellaceae</taxon>
        <taxon>Parabacteroides</taxon>
    </lineage>
</organism>
<evidence type="ECO:0000313" key="2">
    <source>
        <dbReference type="Proteomes" id="UP000461276"/>
    </source>
</evidence>
<sequence length="685" mass="80093">MEYFGKILCISKEDLTRDDRPMVGGYQIDDIKAPIMSVSCYDQLVYRKKIRVIRKGVGRGVTALVSVESLPEKYRKRVEEKYGNMRLEILRHWFLVHWVVDDSARTFYTRKSLVLGDNFDLEKQQECVLNASAIQAVLRLMDDVKMQRAVMQGERLCWEEMAGAINFYQAEFGHTLPLSVNRFKKKVLEFKEKGYEALISKKFGNQNTRLVNVKIEKLLVSIAARPNRPWNTSVCDMYNQFVRGELEMFNPETGEIYNPADFTDKKGNPIELSPSTVQYYLTLPKNQALIDKQQMSWTTFMHEQRPHVHRESPEYSFSKVSFDDRDLPRKLKDSKQRPKAYYAYDVASQCVVGFSYSRKKDVDLVVDMFRNMFRLIERNGWGIPAQVEVENHLMSQWKEGFLEAGKVFKFVRFCAPQNSQEKYAEPLNGAKKRSLEHEHQLGIGRFYAKSKKYRTEAKKVFDELNDTYVDKQYYTWEELIAEDQEIIRLFNESLHPNQKKYPGMSRWQVLCERMNPNLQPYDKAYIAQFIGECVPTTIRRNSYCRVNYTDYWLSSPEVIEKLSPNNYKVDAYYIPEEDGSIKDVFIYQDGKQIDTLVDMGRFNTADVEQTEEDKRILGKQMKYIHAFDEMMVRNGVTPVGTLKSESVKQIASAPVKAVKIPKTEEIDYLNYFKGKDYTRIGQDAV</sequence>
<dbReference type="RefSeq" id="WP_005647460.1">
    <property type="nucleotide sequence ID" value="NZ_JAHYOG010000016.1"/>
</dbReference>
<dbReference type="Gene3D" id="3.30.420.10">
    <property type="entry name" value="Ribonuclease H-like superfamily/Ribonuclease H"/>
    <property type="match status" value="1"/>
</dbReference>
<name>A0A7K0GUE7_PARDI</name>
<dbReference type="Proteomes" id="UP000461276">
    <property type="component" value="Unassembled WGS sequence"/>
</dbReference>
<dbReference type="EMBL" id="WKMY01000005">
    <property type="protein sequence ID" value="MRY93548.1"/>
    <property type="molecule type" value="Genomic_DNA"/>
</dbReference>
<dbReference type="GO" id="GO:0003676">
    <property type="term" value="F:nucleic acid binding"/>
    <property type="evidence" value="ECO:0007669"/>
    <property type="project" value="InterPro"/>
</dbReference>
<accession>A0A7K0GUE7</accession>
<dbReference type="InterPro" id="IPR036397">
    <property type="entry name" value="RNaseH_sf"/>
</dbReference>
<proteinExistence type="predicted"/>
<dbReference type="SUPFAM" id="SSF53098">
    <property type="entry name" value="Ribonuclease H-like"/>
    <property type="match status" value="1"/>
</dbReference>
<comment type="caution">
    <text evidence="1">The sequence shown here is derived from an EMBL/GenBank/DDBJ whole genome shotgun (WGS) entry which is preliminary data.</text>
</comment>